<dbReference type="Gene3D" id="3.30.870.10">
    <property type="entry name" value="Endonuclease Chain A"/>
    <property type="match status" value="1"/>
</dbReference>
<evidence type="ECO:0000313" key="1">
    <source>
        <dbReference type="EMBL" id="SEH06423.1"/>
    </source>
</evidence>
<evidence type="ECO:0008006" key="3">
    <source>
        <dbReference type="Google" id="ProtNLM"/>
    </source>
</evidence>
<name>A0A1H6F9Y3_9GAMM</name>
<dbReference type="AlphaFoldDB" id="A0A1H6F9Y3"/>
<dbReference type="OrthoDB" id="8441577at2"/>
<sequence length="168" mass="18930">MNTARDLSAPGQKRAIRDLLQALFVAELLKSSKPLWIASAWISDIELLDNTARQFSALYPDWPAGVIRLSEVIRALLERGGEVIILSRDAPHNQAFARKMEALPGAKMLMTPAFHEKDIVGEHFLLSGSMNFTYSGITLNDEHLVYRCDAASIQERRLVMAEKWRSHL</sequence>
<dbReference type="Proteomes" id="UP000236724">
    <property type="component" value="Unassembled WGS sequence"/>
</dbReference>
<proteinExistence type="predicted"/>
<organism evidence="1 2">
    <name type="scientific">Candidatus Venteria ishoeyi</name>
    <dbReference type="NCBI Taxonomy" id="1899563"/>
    <lineage>
        <taxon>Bacteria</taxon>
        <taxon>Pseudomonadati</taxon>
        <taxon>Pseudomonadota</taxon>
        <taxon>Gammaproteobacteria</taxon>
        <taxon>Thiotrichales</taxon>
        <taxon>Thiotrichaceae</taxon>
        <taxon>Venteria</taxon>
    </lineage>
</organism>
<dbReference type="SUPFAM" id="SSF56024">
    <property type="entry name" value="Phospholipase D/nuclease"/>
    <property type="match status" value="1"/>
</dbReference>
<dbReference type="EMBL" id="FMSV02000492">
    <property type="protein sequence ID" value="SEH06423.1"/>
    <property type="molecule type" value="Genomic_DNA"/>
</dbReference>
<reference evidence="1 2" key="1">
    <citation type="submission" date="2016-10" db="EMBL/GenBank/DDBJ databases">
        <authorList>
            <person name="de Groot N.N."/>
        </authorList>
    </citation>
    <scope>NUCLEOTIDE SEQUENCE [LARGE SCALE GENOMIC DNA]</scope>
    <source>
        <strain evidence="1">MBHS1</strain>
    </source>
</reference>
<keyword evidence="2" id="KW-1185">Reference proteome</keyword>
<protein>
    <recommendedName>
        <fullName evidence="3">Phospholipase D-like domain-containing protein</fullName>
    </recommendedName>
</protein>
<gene>
    <name evidence="1" type="ORF">MBHS_02285</name>
</gene>
<dbReference type="NCBIfam" id="NF041068">
    <property type="entry name" value="DpdK"/>
    <property type="match status" value="1"/>
</dbReference>
<accession>A0A1H6F9Y3</accession>
<dbReference type="RefSeq" id="WP_103920208.1">
    <property type="nucleotide sequence ID" value="NZ_FMSV02000492.1"/>
</dbReference>
<evidence type="ECO:0000313" key="2">
    <source>
        <dbReference type="Proteomes" id="UP000236724"/>
    </source>
</evidence>